<organism evidence="5">
    <name type="scientific">Schistocephalus solidus</name>
    <name type="common">Tapeworm</name>
    <dbReference type="NCBI Taxonomy" id="70667"/>
    <lineage>
        <taxon>Eukaryota</taxon>
        <taxon>Metazoa</taxon>
        <taxon>Spiralia</taxon>
        <taxon>Lophotrochozoa</taxon>
        <taxon>Platyhelminthes</taxon>
        <taxon>Cestoda</taxon>
        <taxon>Eucestoda</taxon>
        <taxon>Diphyllobothriidea</taxon>
        <taxon>Diphyllobothriidae</taxon>
        <taxon>Schistocephalus</taxon>
    </lineage>
</organism>
<dbReference type="GO" id="GO:0072546">
    <property type="term" value="C:EMC complex"/>
    <property type="evidence" value="ECO:0007669"/>
    <property type="project" value="UniProtKB-UniRule"/>
</dbReference>
<evidence type="ECO:0000313" key="4">
    <source>
        <dbReference type="Proteomes" id="UP000275846"/>
    </source>
</evidence>
<comment type="subcellular location">
    <subcellularLocation>
        <location evidence="2">Endoplasmic reticulum membrane</location>
        <topology evidence="2">Peripheral membrane protein</topology>
        <orientation evidence="2">Cytoplasmic side</orientation>
    </subcellularLocation>
</comment>
<keyword evidence="2" id="KW-0472">Membrane</keyword>
<proteinExistence type="inferred from homology"/>
<keyword evidence="4" id="KW-1185">Reference proteome</keyword>
<name>A0A183TP40_SCHSO</name>
<dbReference type="EMBL" id="UYSU01043974">
    <property type="protein sequence ID" value="VDM04624.1"/>
    <property type="molecule type" value="Genomic_DNA"/>
</dbReference>
<dbReference type="PANTHER" id="PTHR12760">
    <property type="entry name" value="TETRATRICOPEPTIDE REPEAT PROTEIN"/>
    <property type="match status" value="1"/>
</dbReference>
<accession>A0A183TP40</accession>
<keyword evidence="1" id="KW-0802">TPR repeat</keyword>
<dbReference type="WBParaSite" id="SSLN_0001892101-mRNA-1">
    <property type="protein sequence ID" value="SSLN_0001892101-mRNA-1"/>
    <property type="gene ID" value="SSLN_0001892101"/>
</dbReference>
<reference evidence="5" key="1">
    <citation type="submission" date="2016-06" db="UniProtKB">
        <authorList>
            <consortium name="WormBaseParasite"/>
        </authorList>
    </citation>
    <scope>IDENTIFICATION</scope>
</reference>
<dbReference type="OrthoDB" id="124397at2759"/>
<sequence>MVTCSDDDGFCLFYLNLPVFLLIKYTEGGTENLEISRSYFAQACLLNPTNLRALFGLLLVSRGQFLINCLEHRFDVHIFCYLECILWCEYDYLPRRNFGEVSYSHCRLVLTVTQVDPPIVFV</sequence>
<keyword evidence="2" id="KW-0256">Endoplasmic reticulum</keyword>
<dbReference type="AlphaFoldDB" id="A0A183TP40"/>
<dbReference type="InterPro" id="IPR039856">
    <property type="entry name" value="EMC2-like"/>
</dbReference>
<protein>
    <recommendedName>
        <fullName evidence="2">ER membrane protein complex subunit 2</fullName>
    </recommendedName>
</protein>
<comment type="subunit">
    <text evidence="2">Component of the ER membrane protein complex (EMC).</text>
</comment>
<evidence type="ECO:0000313" key="3">
    <source>
        <dbReference type="EMBL" id="VDM04624.1"/>
    </source>
</evidence>
<comment type="similarity">
    <text evidence="2">Belongs to the EMC2 family.</text>
</comment>
<evidence type="ECO:0000256" key="1">
    <source>
        <dbReference type="ARBA" id="ARBA00022803"/>
    </source>
</evidence>
<dbReference type="Proteomes" id="UP000275846">
    <property type="component" value="Unassembled WGS sequence"/>
</dbReference>
<dbReference type="STRING" id="70667.A0A183TP40"/>
<comment type="function">
    <text evidence="2">Part of the endoplasmic reticulum membrane protein complex (EMC) that enables the energy-independent insertion into endoplasmic reticulum membranes of newly synthesized membrane proteins.</text>
</comment>
<evidence type="ECO:0000313" key="5">
    <source>
        <dbReference type="WBParaSite" id="SSLN_0001892101-mRNA-1"/>
    </source>
</evidence>
<evidence type="ECO:0000256" key="2">
    <source>
        <dbReference type="RuleBase" id="RU367091"/>
    </source>
</evidence>
<reference evidence="3 4" key="2">
    <citation type="submission" date="2018-11" db="EMBL/GenBank/DDBJ databases">
        <authorList>
            <consortium name="Pathogen Informatics"/>
        </authorList>
    </citation>
    <scope>NUCLEOTIDE SEQUENCE [LARGE SCALE GENOMIC DNA]</scope>
    <source>
        <strain evidence="3 4">NST_G2</strain>
    </source>
</reference>
<gene>
    <name evidence="3" type="ORF">SSLN_LOCUS18238</name>
</gene>